<reference evidence="3" key="1">
    <citation type="journal article" date="2015" name="BMC Genomics">
        <title>Genomic and transcriptomic analysis of the endophytic fungus Pestalotiopsis fici reveals its lifestyle and high potential for synthesis of natural products.</title>
        <authorList>
            <person name="Wang X."/>
            <person name="Zhang X."/>
            <person name="Liu L."/>
            <person name="Xiang M."/>
            <person name="Wang W."/>
            <person name="Sun X."/>
            <person name="Che Y."/>
            <person name="Guo L."/>
            <person name="Liu G."/>
            <person name="Guo L."/>
            <person name="Wang C."/>
            <person name="Yin W.B."/>
            <person name="Stadler M."/>
            <person name="Zhang X."/>
            <person name="Liu X."/>
        </authorList>
    </citation>
    <scope>NUCLEOTIDE SEQUENCE [LARGE SCALE GENOMIC DNA]</scope>
    <source>
        <strain evidence="3">W106-1 / CGMCC3.15140</strain>
    </source>
</reference>
<protein>
    <submittedName>
        <fullName evidence="2">Uncharacterized protein</fullName>
    </submittedName>
</protein>
<dbReference type="KEGG" id="pfy:PFICI_14947"/>
<evidence type="ECO:0000256" key="1">
    <source>
        <dbReference type="SAM" id="MobiDB-lite"/>
    </source>
</evidence>
<dbReference type="RefSeq" id="XP_007841719.1">
    <property type="nucleotide sequence ID" value="XM_007843528.1"/>
</dbReference>
<dbReference type="OrthoDB" id="10422770at2759"/>
<dbReference type="AlphaFoldDB" id="W3WJN4"/>
<name>W3WJN4_PESFW</name>
<feature type="compositionally biased region" description="Basic and acidic residues" evidence="1">
    <location>
        <begin position="7"/>
        <end position="17"/>
    </location>
</feature>
<proteinExistence type="predicted"/>
<gene>
    <name evidence="2" type="ORF">PFICI_14947</name>
</gene>
<feature type="compositionally biased region" description="Polar residues" evidence="1">
    <location>
        <begin position="34"/>
        <end position="51"/>
    </location>
</feature>
<dbReference type="Proteomes" id="UP000030651">
    <property type="component" value="Unassembled WGS sequence"/>
</dbReference>
<sequence>MSGQSLDRFRGRQRGNERVTSLRQRFEESAGSAGPSSPQDSNSSHQRTMLTGEQRIPLRDRLVMIKARVAAASSSASSPFSTSSFSSSDGSRPATPQQQPKTPDYCPPEPRQQPRSRRKIRERVSAERLHASSCDYADIMLDRRANDVGDCDDWFAYTEKALPCLPLAIRRRSPLHNSVMPDWWDQVSFSDFEDQEDGEEGTGAEMRRHLNTFHRGNVNVDHGKQEFNEERLKSAYVNGRIDGTLADLNPCLISVIEENRKKIDDKGSKGASSADEMMSYLYGAIDQELPAWESQQRRCENDPGRILRM</sequence>
<dbReference type="HOGENOM" id="CLU_900485_0_0_1"/>
<feature type="region of interest" description="Disordered" evidence="1">
    <location>
        <begin position="73"/>
        <end position="124"/>
    </location>
</feature>
<organism evidence="2 3">
    <name type="scientific">Pestalotiopsis fici (strain W106-1 / CGMCC3.15140)</name>
    <dbReference type="NCBI Taxonomy" id="1229662"/>
    <lineage>
        <taxon>Eukaryota</taxon>
        <taxon>Fungi</taxon>
        <taxon>Dikarya</taxon>
        <taxon>Ascomycota</taxon>
        <taxon>Pezizomycotina</taxon>
        <taxon>Sordariomycetes</taxon>
        <taxon>Xylariomycetidae</taxon>
        <taxon>Amphisphaeriales</taxon>
        <taxon>Sporocadaceae</taxon>
        <taxon>Pestalotiopsis</taxon>
    </lineage>
</organism>
<evidence type="ECO:0000313" key="3">
    <source>
        <dbReference type="Proteomes" id="UP000030651"/>
    </source>
</evidence>
<dbReference type="InParanoid" id="W3WJN4"/>
<evidence type="ECO:0000313" key="2">
    <source>
        <dbReference type="EMBL" id="ETS73342.1"/>
    </source>
</evidence>
<feature type="compositionally biased region" description="Low complexity" evidence="1">
    <location>
        <begin position="73"/>
        <end position="88"/>
    </location>
</feature>
<keyword evidence="3" id="KW-1185">Reference proteome</keyword>
<feature type="region of interest" description="Disordered" evidence="1">
    <location>
        <begin position="1"/>
        <end position="57"/>
    </location>
</feature>
<dbReference type="EMBL" id="KI912122">
    <property type="protein sequence ID" value="ETS73342.1"/>
    <property type="molecule type" value="Genomic_DNA"/>
</dbReference>
<accession>W3WJN4</accession>
<dbReference type="GeneID" id="19279960"/>